<keyword evidence="3" id="KW-1185">Reference proteome</keyword>
<organism evidence="2 3">
    <name type="scientific">Streptomyces ipomoeae 91-03</name>
    <dbReference type="NCBI Taxonomy" id="698759"/>
    <lineage>
        <taxon>Bacteria</taxon>
        <taxon>Bacillati</taxon>
        <taxon>Actinomycetota</taxon>
        <taxon>Actinomycetes</taxon>
        <taxon>Kitasatosporales</taxon>
        <taxon>Streptomycetaceae</taxon>
        <taxon>Streptomyces</taxon>
    </lineage>
</organism>
<gene>
    <name evidence="2" type="ORF">STRIP9103_03912</name>
</gene>
<dbReference type="Proteomes" id="UP000010411">
    <property type="component" value="Unassembled WGS sequence"/>
</dbReference>
<evidence type="ECO:0000313" key="2">
    <source>
        <dbReference type="EMBL" id="EKX68805.1"/>
    </source>
</evidence>
<evidence type="ECO:0000256" key="1">
    <source>
        <dbReference type="SAM" id="MobiDB-lite"/>
    </source>
</evidence>
<accession>L1L806</accession>
<dbReference type="AlphaFoldDB" id="L1L806"/>
<reference evidence="2 3" key="1">
    <citation type="submission" date="2012-11" db="EMBL/GenBank/DDBJ databases">
        <authorList>
            <person name="Huguet-Tapia J.C."/>
            <person name="Durkin A.S."/>
            <person name="Pettis G.S."/>
            <person name="Badger J.H."/>
        </authorList>
    </citation>
    <scope>NUCLEOTIDE SEQUENCE [LARGE SCALE GENOMIC DNA]</scope>
    <source>
        <strain evidence="2 3">91-03</strain>
    </source>
</reference>
<comment type="caution">
    <text evidence="2">The sequence shown here is derived from an EMBL/GenBank/DDBJ whole genome shotgun (WGS) entry which is preliminary data.</text>
</comment>
<dbReference type="PATRIC" id="fig|698759.3.peg.635"/>
<evidence type="ECO:0000313" key="3">
    <source>
        <dbReference type="Proteomes" id="UP000010411"/>
    </source>
</evidence>
<dbReference type="EMBL" id="AEJC01000056">
    <property type="protein sequence ID" value="EKX68805.1"/>
    <property type="molecule type" value="Genomic_DNA"/>
</dbReference>
<proteinExistence type="predicted"/>
<feature type="region of interest" description="Disordered" evidence="1">
    <location>
        <begin position="1"/>
        <end position="47"/>
    </location>
</feature>
<name>L1L806_9ACTN</name>
<protein>
    <submittedName>
        <fullName evidence="2">Uncharacterized protein</fullName>
    </submittedName>
</protein>
<sequence length="47" mass="5039">MAQVERRHALHRGAPLGDCGGGHQGDSLDTRDRQSPQGVEHSCRMGA</sequence>